<dbReference type="PROSITE" id="PS50156">
    <property type="entry name" value="SSD"/>
    <property type="match status" value="1"/>
</dbReference>
<dbReference type="RefSeq" id="WP_043712131.1">
    <property type="nucleotide sequence ID" value="NZ_JALOCT010000001.1"/>
</dbReference>
<evidence type="ECO:0000256" key="7">
    <source>
        <dbReference type="SAM" id="Phobius"/>
    </source>
</evidence>
<gene>
    <name evidence="9" type="primary">ydgH_2</name>
    <name evidence="9" type="ORF">QX99_01921</name>
</gene>
<evidence type="ECO:0000256" key="5">
    <source>
        <dbReference type="ARBA" id="ARBA00022989"/>
    </source>
</evidence>
<feature type="transmembrane region" description="Helical" evidence="7">
    <location>
        <begin position="171"/>
        <end position="191"/>
    </location>
</feature>
<name>A0A0D1JEJ5_9LACO</name>
<comment type="similarity">
    <text evidence="2">Belongs to the resistance-nodulation-cell division (RND) (TC 2.A.6) family. MmpL subfamily.</text>
</comment>
<comment type="subcellular location">
    <subcellularLocation>
        <location evidence="1">Cell membrane</location>
        <topology evidence="1">Multi-pass membrane protein</topology>
    </subcellularLocation>
</comment>
<sequence length="1074" mass="114515">MAFFKNKHSIWFIFWLALLSLAIFAMPDESSLKSDQSVPDTYQSTQADKLANQFSKKDRGAKTVIAVYSNGKDPLIADQNKAIDATVTSLKANADKYHITGITDISDGAEEKSQLVSKDKSTRLVQLTVKTDDIPKMKQTLARATKAEHVASYITGSDILDQDFGDATSKGIAKTEVIAVIFIFIVLIFVFKSPITPLLSLATVGVSAIVGISLVYNMVKYFGLAYSDLTEAFIIIVLFGIGTDYNILLYNELRSSLSQGLDKIKAAREAVRVGGRTILYAGLSVLIGMGTLYFSDFYLYKSAFGIAIGVAVLLAVLLTLNPFFMTIFGEKMFWPKKNFEEEGESRIWHFFAKTSLARPFVALGILVIMLVPVAMQTHGDLNYDSAVEVSDQTPSKHGYNLIQEHFSKGMAASTSIYIKTNKTLDNQNDLRVIDQITQNLKTIDSVDKVMSLTQPIGKKIADLYVKNQLSDVSVGLGDATKGLNQIKGGLGSAKNELDGTDVSGTAASVSDLANGSAEVASGAAALQSGIGQITANIRDLNSQLATGTSDNGQIQQLMTALPELNQAITNLNDQVSAVNSNGNDAIQQNLSKINTATAAIGTQLQTINNTVESITKETAVDANAIIDTIKQSGVVISADQERTIHDSISNVLKKRQDAMTNLQSTVGSSLGAIAQSTETIGTSDQALADNITGLNSATEQMQSAVSDLATQANQLLPASTSAISQLTDGMTTLKSGAGQLTQALDEVDSQTGALTSGAQQVASGNAQIATGFGGTVNQTKTLSQGLADSNSGLATISSGTQDVNKYVAALQKSTSSESFYMPEDEIHKSTFKSSLDTYLSDDKKMTTLTVYLKGDPTTVAATKEIENLNAVVKASIAGTDLKDATVAIGGTTSSTKDLNSLATKDFLKTAVIMLVVIMLALLFITRSFWQSVAIVGTLLISYYVSLNVVHWLSEALLGQHTLTWNTPFFSFVMLIALGVDYTIFLMLKYRDEVALGGKQQVNVTQTILKSVAMIGTDVISAAVILAGTFAALIPSGVVTLIQVALVVIVGLILLVVLIPLVLPAVIKLTDGRLK</sequence>
<keyword evidence="3" id="KW-1003">Cell membrane</keyword>
<feature type="transmembrane region" description="Helical" evidence="7">
    <location>
        <begin position="1039"/>
        <end position="1066"/>
    </location>
</feature>
<dbReference type="Pfam" id="PF03176">
    <property type="entry name" value="MMPL"/>
    <property type="match status" value="2"/>
</dbReference>
<feature type="transmembrane region" description="Helical" evidence="7">
    <location>
        <begin position="306"/>
        <end position="328"/>
    </location>
</feature>
<keyword evidence="5 7" id="KW-1133">Transmembrane helix</keyword>
<evidence type="ECO:0000256" key="4">
    <source>
        <dbReference type="ARBA" id="ARBA00022692"/>
    </source>
</evidence>
<evidence type="ECO:0000256" key="6">
    <source>
        <dbReference type="ARBA" id="ARBA00023136"/>
    </source>
</evidence>
<feature type="transmembrane region" description="Helical" evidence="7">
    <location>
        <begin position="932"/>
        <end position="953"/>
    </location>
</feature>
<dbReference type="InterPro" id="IPR050545">
    <property type="entry name" value="Mycobact_MmpL"/>
</dbReference>
<evidence type="ECO:0000259" key="8">
    <source>
        <dbReference type="PROSITE" id="PS50156"/>
    </source>
</evidence>
<dbReference type="PANTHER" id="PTHR33406:SF6">
    <property type="entry name" value="MEMBRANE PROTEIN YDGH-RELATED"/>
    <property type="match status" value="1"/>
</dbReference>
<dbReference type="Proteomes" id="UP000032287">
    <property type="component" value="Unassembled WGS sequence"/>
</dbReference>
<feature type="transmembrane region" description="Helical" evidence="7">
    <location>
        <begin position="356"/>
        <end position="375"/>
    </location>
</feature>
<evidence type="ECO:0000256" key="1">
    <source>
        <dbReference type="ARBA" id="ARBA00004651"/>
    </source>
</evidence>
<feature type="transmembrane region" description="Helical" evidence="7">
    <location>
        <begin position="968"/>
        <end position="987"/>
    </location>
</feature>
<evidence type="ECO:0000256" key="3">
    <source>
        <dbReference type="ARBA" id="ARBA00022475"/>
    </source>
</evidence>
<keyword evidence="10" id="KW-1185">Reference proteome</keyword>
<feature type="transmembrane region" description="Helical" evidence="7">
    <location>
        <begin position="198"/>
        <end position="219"/>
    </location>
</feature>
<dbReference type="InterPro" id="IPR004869">
    <property type="entry name" value="MMPL_dom"/>
</dbReference>
<dbReference type="STRING" id="137591.AO080_07635"/>
<dbReference type="AlphaFoldDB" id="A0A0D1JEJ5"/>
<comment type="caution">
    <text evidence="9">The sequence shown here is derived from an EMBL/GenBank/DDBJ whole genome shotgun (WGS) entry which is preliminary data.</text>
</comment>
<dbReference type="Gene3D" id="1.10.287.1490">
    <property type="match status" value="1"/>
</dbReference>
<dbReference type="GO" id="GO:0005886">
    <property type="term" value="C:plasma membrane"/>
    <property type="evidence" value="ECO:0007669"/>
    <property type="project" value="UniProtKB-SubCell"/>
</dbReference>
<feature type="transmembrane region" description="Helical" evidence="7">
    <location>
        <begin position="906"/>
        <end position="925"/>
    </location>
</feature>
<dbReference type="InterPro" id="IPR000731">
    <property type="entry name" value="SSD"/>
</dbReference>
<dbReference type="Gene3D" id="1.20.1640.10">
    <property type="entry name" value="Multidrug efflux transporter AcrB transmembrane domain"/>
    <property type="match status" value="2"/>
</dbReference>
<evidence type="ECO:0000313" key="10">
    <source>
        <dbReference type="Proteomes" id="UP000032287"/>
    </source>
</evidence>
<evidence type="ECO:0000313" key="9">
    <source>
        <dbReference type="EMBL" id="KIU19898.1"/>
    </source>
</evidence>
<keyword evidence="6 7" id="KW-0472">Membrane</keyword>
<feature type="domain" description="SSD" evidence="8">
    <location>
        <begin position="931"/>
        <end position="1068"/>
    </location>
</feature>
<dbReference type="SUPFAM" id="SSF82866">
    <property type="entry name" value="Multidrug efflux transporter AcrB transmembrane domain"/>
    <property type="match status" value="2"/>
</dbReference>
<dbReference type="PATRIC" id="fig|137591.25.peg.1892"/>
<protein>
    <submittedName>
        <fullName evidence="9">YdgH_2 protein</fullName>
    </submittedName>
</protein>
<feature type="transmembrane region" description="Helical" evidence="7">
    <location>
        <begin position="273"/>
        <end position="294"/>
    </location>
</feature>
<evidence type="ECO:0000256" key="2">
    <source>
        <dbReference type="ARBA" id="ARBA00010157"/>
    </source>
</evidence>
<feature type="transmembrane region" description="Helical" evidence="7">
    <location>
        <begin position="231"/>
        <end position="253"/>
    </location>
</feature>
<dbReference type="PANTHER" id="PTHR33406">
    <property type="entry name" value="MEMBRANE PROTEIN MJ1562-RELATED"/>
    <property type="match status" value="1"/>
</dbReference>
<accession>A0A0D1JEJ5</accession>
<keyword evidence="4 7" id="KW-0812">Transmembrane</keyword>
<feature type="transmembrane region" description="Helical" evidence="7">
    <location>
        <begin position="1007"/>
        <end position="1033"/>
    </location>
</feature>
<organism evidence="9 10">
    <name type="scientific">Weissella cibaria</name>
    <dbReference type="NCBI Taxonomy" id="137591"/>
    <lineage>
        <taxon>Bacteria</taxon>
        <taxon>Bacillati</taxon>
        <taxon>Bacillota</taxon>
        <taxon>Bacilli</taxon>
        <taxon>Lactobacillales</taxon>
        <taxon>Lactobacillaceae</taxon>
        <taxon>Weissella</taxon>
    </lineage>
</organism>
<dbReference type="EMBL" id="JWHU01000034">
    <property type="protein sequence ID" value="KIU19898.1"/>
    <property type="molecule type" value="Genomic_DNA"/>
</dbReference>
<proteinExistence type="inferred from homology"/>
<reference evidence="9 10" key="1">
    <citation type="journal article" date="2015" name="Microbiology (Mosc.)">
        <title>Genomics of the Weissella cibaria species with an examination of its metabolic traits.</title>
        <authorList>
            <person name="Lynch K.M."/>
            <person name="Lucid A."/>
            <person name="Arendt E.K."/>
            <person name="Sleator R.D."/>
            <person name="Lucey B."/>
            <person name="Coffey A."/>
        </authorList>
    </citation>
    <scope>NUCLEOTIDE SEQUENCE [LARGE SCALE GENOMIC DNA]</scope>
    <source>
        <strain evidence="9 10">MG1</strain>
    </source>
</reference>